<dbReference type="SMART" id="SM00028">
    <property type="entry name" value="TPR"/>
    <property type="match status" value="2"/>
</dbReference>
<evidence type="ECO:0000313" key="5">
    <source>
        <dbReference type="Proteomes" id="UP000023152"/>
    </source>
</evidence>
<proteinExistence type="predicted"/>
<dbReference type="OrthoDB" id="5986190at2759"/>
<dbReference type="Gene3D" id="1.25.40.10">
    <property type="entry name" value="Tetratricopeptide repeat domain"/>
    <property type="match status" value="1"/>
</dbReference>
<accession>X6LTU9</accession>
<gene>
    <name evidence="4" type="ORF">RFI_32061</name>
</gene>
<reference evidence="4 5" key="1">
    <citation type="journal article" date="2013" name="Curr. Biol.">
        <title>The Genome of the Foraminiferan Reticulomyxa filosa.</title>
        <authorList>
            <person name="Glockner G."/>
            <person name="Hulsmann N."/>
            <person name="Schleicher M."/>
            <person name="Noegel A.A."/>
            <person name="Eichinger L."/>
            <person name="Gallinger C."/>
            <person name="Pawlowski J."/>
            <person name="Sierra R."/>
            <person name="Euteneuer U."/>
            <person name="Pillet L."/>
            <person name="Moustafa A."/>
            <person name="Platzer M."/>
            <person name="Groth M."/>
            <person name="Szafranski K."/>
            <person name="Schliwa M."/>
        </authorList>
    </citation>
    <scope>NUCLEOTIDE SEQUENCE [LARGE SCALE GENOMIC DNA]</scope>
</reference>
<dbReference type="InterPro" id="IPR011990">
    <property type="entry name" value="TPR-like_helical_dom_sf"/>
</dbReference>
<dbReference type="AlphaFoldDB" id="X6LTU9"/>
<keyword evidence="5" id="KW-1185">Reference proteome</keyword>
<dbReference type="InterPro" id="IPR019734">
    <property type="entry name" value="TPR_rpt"/>
</dbReference>
<keyword evidence="2 3" id="KW-0802">TPR repeat</keyword>
<keyword evidence="1" id="KW-0677">Repeat</keyword>
<sequence>MIFQYNFKILKIKEKYNTKKNFDDTIVYEGKNDFNKALEYHENALNIRSNLFGDNHNGVADSYDYYGNALCDNGNYNKAIKFCQKALKIKLNIFGINDENIEKYEQSIRCYEQSLNIRKFLFGNINRSKTACKYYENAWKVYTLLQGEWNSETISAKENVKQLQE</sequence>
<dbReference type="Proteomes" id="UP000023152">
    <property type="component" value="Unassembled WGS sequence"/>
</dbReference>
<dbReference type="PROSITE" id="PS50005">
    <property type="entry name" value="TPR"/>
    <property type="match status" value="1"/>
</dbReference>
<name>X6LTU9_RETFI</name>
<dbReference type="Pfam" id="PF13424">
    <property type="entry name" value="TPR_12"/>
    <property type="match status" value="1"/>
</dbReference>
<evidence type="ECO:0000256" key="1">
    <source>
        <dbReference type="ARBA" id="ARBA00022737"/>
    </source>
</evidence>
<dbReference type="EMBL" id="ASPP01028253">
    <property type="protein sequence ID" value="ETO05338.1"/>
    <property type="molecule type" value="Genomic_DNA"/>
</dbReference>
<comment type="caution">
    <text evidence="4">The sequence shown here is derived from an EMBL/GenBank/DDBJ whole genome shotgun (WGS) entry which is preliminary data.</text>
</comment>
<dbReference type="SUPFAM" id="SSF48452">
    <property type="entry name" value="TPR-like"/>
    <property type="match status" value="1"/>
</dbReference>
<dbReference type="PANTHER" id="PTHR45641">
    <property type="entry name" value="TETRATRICOPEPTIDE REPEAT PROTEIN (AFU_ORTHOLOGUE AFUA_6G03870)"/>
    <property type="match status" value="1"/>
</dbReference>
<evidence type="ECO:0000256" key="3">
    <source>
        <dbReference type="PROSITE-ProRule" id="PRU00339"/>
    </source>
</evidence>
<feature type="repeat" description="TPR" evidence="3">
    <location>
        <begin position="60"/>
        <end position="93"/>
    </location>
</feature>
<dbReference type="PANTHER" id="PTHR45641:SF1">
    <property type="entry name" value="AAA+ ATPASE DOMAIN-CONTAINING PROTEIN"/>
    <property type="match status" value="1"/>
</dbReference>
<evidence type="ECO:0000256" key="2">
    <source>
        <dbReference type="ARBA" id="ARBA00022803"/>
    </source>
</evidence>
<protein>
    <submittedName>
        <fullName evidence="4">Uncharacterized protein</fullName>
    </submittedName>
</protein>
<evidence type="ECO:0000313" key="4">
    <source>
        <dbReference type="EMBL" id="ETO05338.1"/>
    </source>
</evidence>
<organism evidence="4 5">
    <name type="scientific">Reticulomyxa filosa</name>
    <dbReference type="NCBI Taxonomy" id="46433"/>
    <lineage>
        <taxon>Eukaryota</taxon>
        <taxon>Sar</taxon>
        <taxon>Rhizaria</taxon>
        <taxon>Retaria</taxon>
        <taxon>Foraminifera</taxon>
        <taxon>Monothalamids</taxon>
        <taxon>Reticulomyxidae</taxon>
        <taxon>Reticulomyxa</taxon>
    </lineage>
</organism>